<dbReference type="EMBL" id="CP111022">
    <property type="protein sequence ID" value="WAR19089.1"/>
    <property type="molecule type" value="Genomic_DNA"/>
</dbReference>
<evidence type="ECO:0000256" key="2">
    <source>
        <dbReference type="ARBA" id="ARBA00022837"/>
    </source>
</evidence>
<evidence type="ECO:0000256" key="1">
    <source>
        <dbReference type="ARBA" id="ARBA00022737"/>
    </source>
</evidence>
<accession>A0ABY7FD44</accession>
<protein>
    <submittedName>
        <fullName evidence="4">CALM4-like protein</fullName>
    </submittedName>
</protein>
<evidence type="ECO:0000259" key="3">
    <source>
        <dbReference type="PROSITE" id="PS50222"/>
    </source>
</evidence>
<dbReference type="Pfam" id="PF13499">
    <property type="entry name" value="EF-hand_7"/>
    <property type="match status" value="2"/>
</dbReference>
<feature type="domain" description="EF-hand" evidence="3">
    <location>
        <begin position="75"/>
        <end position="110"/>
    </location>
</feature>
<dbReference type="PROSITE" id="PS00018">
    <property type="entry name" value="EF_HAND_1"/>
    <property type="match status" value="1"/>
</dbReference>
<feature type="domain" description="EF-hand" evidence="3">
    <location>
        <begin position="41"/>
        <end position="73"/>
    </location>
</feature>
<dbReference type="InterPro" id="IPR011992">
    <property type="entry name" value="EF-hand-dom_pair"/>
</dbReference>
<evidence type="ECO:0000313" key="4">
    <source>
        <dbReference type="EMBL" id="WAR19089.1"/>
    </source>
</evidence>
<dbReference type="PANTHER" id="PTHR23048">
    <property type="entry name" value="MYOSIN LIGHT CHAIN 1, 3"/>
    <property type="match status" value="1"/>
</dbReference>
<organism evidence="4 5">
    <name type="scientific">Mya arenaria</name>
    <name type="common">Soft-shell clam</name>
    <dbReference type="NCBI Taxonomy" id="6604"/>
    <lineage>
        <taxon>Eukaryota</taxon>
        <taxon>Metazoa</taxon>
        <taxon>Spiralia</taxon>
        <taxon>Lophotrochozoa</taxon>
        <taxon>Mollusca</taxon>
        <taxon>Bivalvia</taxon>
        <taxon>Autobranchia</taxon>
        <taxon>Heteroconchia</taxon>
        <taxon>Euheterodonta</taxon>
        <taxon>Imparidentia</taxon>
        <taxon>Neoheterodontei</taxon>
        <taxon>Myida</taxon>
        <taxon>Myoidea</taxon>
        <taxon>Myidae</taxon>
        <taxon>Mya</taxon>
    </lineage>
</organism>
<reference evidence="4" key="1">
    <citation type="submission" date="2022-11" db="EMBL/GenBank/DDBJ databases">
        <title>Centuries of genome instability and evolution in soft-shell clam transmissible cancer (bioRxiv).</title>
        <authorList>
            <person name="Hart S.F.M."/>
            <person name="Yonemitsu M.A."/>
            <person name="Giersch R.M."/>
            <person name="Beal B.F."/>
            <person name="Arriagada G."/>
            <person name="Davis B.W."/>
            <person name="Ostrander E.A."/>
            <person name="Goff S.P."/>
            <person name="Metzger M.J."/>
        </authorList>
    </citation>
    <scope>NUCLEOTIDE SEQUENCE</scope>
    <source>
        <strain evidence="4">MELC-2E11</strain>
        <tissue evidence="4">Siphon/mantle</tissue>
    </source>
</reference>
<feature type="domain" description="EF-hand" evidence="3">
    <location>
        <begin position="5"/>
        <end position="40"/>
    </location>
</feature>
<gene>
    <name evidence="4" type="ORF">MAR_000927</name>
</gene>
<evidence type="ECO:0000313" key="5">
    <source>
        <dbReference type="Proteomes" id="UP001164746"/>
    </source>
</evidence>
<dbReference type="InterPro" id="IPR018247">
    <property type="entry name" value="EF_Hand_1_Ca_BS"/>
</dbReference>
<keyword evidence="2" id="KW-0106">Calcium</keyword>
<dbReference type="SMART" id="SM00054">
    <property type="entry name" value="EFh"/>
    <property type="match status" value="4"/>
</dbReference>
<proteinExistence type="predicted"/>
<dbReference type="InterPro" id="IPR002048">
    <property type="entry name" value="EF_hand_dom"/>
</dbReference>
<name>A0ABY7FD44_MYAAR</name>
<sequence length="141" mass="16353">MANQWTKEEWRAKFNNFDSDHSGCICMRECKRLLQYVGLNPTDDEIQEFMKQVDKNNDDEVDFEEFYEYVKTLQDPTGELRAAFELYDTNKDGFIDKQELRAILQNGAECSEEELEDLFKLVDENGDGKIGYEANVILGAA</sequence>
<keyword evidence="5" id="KW-1185">Reference proteome</keyword>
<dbReference type="SUPFAM" id="SSF47473">
    <property type="entry name" value="EF-hand"/>
    <property type="match status" value="1"/>
</dbReference>
<dbReference type="Gene3D" id="1.10.238.10">
    <property type="entry name" value="EF-hand"/>
    <property type="match status" value="2"/>
</dbReference>
<keyword evidence="1" id="KW-0677">Repeat</keyword>
<dbReference type="PANTHER" id="PTHR23048:SF0">
    <property type="entry name" value="CALMODULIN LIKE 3"/>
    <property type="match status" value="1"/>
</dbReference>
<dbReference type="InterPro" id="IPR050230">
    <property type="entry name" value="CALM/Myosin/TropC-like"/>
</dbReference>
<dbReference type="Proteomes" id="UP001164746">
    <property type="component" value="Chromosome 11"/>
</dbReference>
<dbReference type="PROSITE" id="PS50222">
    <property type="entry name" value="EF_HAND_2"/>
    <property type="match status" value="3"/>
</dbReference>
<dbReference type="CDD" id="cd00051">
    <property type="entry name" value="EFh"/>
    <property type="match status" value="1"/>
</dbReference>